<dbReference type="Proteomes" id="UP000095281">
    <property type="component" value="Unplaced"/>
</dbReference>
<feature type="transmembrane region" description="Helical" evidence="1">
    <location>
        <begin position="166"/>
        <end position="189"/>
    </location>
</feature>
<evidence type="ECO:0000256" key="1">
    <source>
        <dbReference type="SAM" id="Phobius"/>
    </source>
</evidence>
<keyword evidence="1" id="KW-1133">Transmembrane helix</keyword>
<name>A0A1I8BJY9_MELHA</name>
<protein>
    <submittedName>
        <fullName evidence="3">Uncharacterized protein</fullName>
    </submittedName>
</protein>
<dbReference type="AlphaFoldDB" id="A0A1I8BJY9"/>
<accession>A0A1I8BJY9</accession>
<organism evidence="2 3">
    <name type="scientific">Meloidogyne hapla</name>
    <name type="common">Root-knot nematode worm</name>
    <dbReference type="NCBI Taxonomy" id="6305"/>
    <lineage>
        <taxon>Eukaryota</taxon>
        <taxon>Metazoa</taxon>
        <taxon>Ecdysozoa</taxon>
        <taxon>Nematoda</taxon>
        <taxon>Chromadorea</taxon>
        <taxon>Rhabditida</taxon>
        <taxon>Tylenchina</taxon>
        <taxon>Tylenchomorpha</taxon>
        <taxon>Tylenchoidea</taxon>
        <taxon>Meloidogynidae</taxon>
        <taxon>Meloidogyninae</taxon>
        <taxon>Meloidogyne</taxon>
    </lineage>
</organism>
<evidence type="ECO:0000313" key="2">
    <source>
        <dbReference type="Proteomes" id="UP000095281"/>
    </source>
</evidence>
<sequence>MDYTRKKDSEHIVRTAQEAIFFNRANEKNIYNRLNEKFYTKWDAQPEVFEKFQEINKKILSGYNFDKWEEQANERGKRKLQQKRLWHKALFLMHALYQLYNKVLSKLINKMEDPKFICEVCVDEIKELDEGKDCLKGLKALLKMLTDDNEKIGNLYNPDNFKGKFLVIYMMIFYIMLLLQNNTTIGLILNTIQ</sequence>
<dbReference type="WBParaSite" id="MhA1_Contig280.frz3.gene14">
    <property type="protein sequence ID" value="MhA1_Contig280.frz3.gene14"/>
    <property type="gene ID" value="MhA1_Contig280.frz3.gene14"/>
</dbReference>
<reference evidence="3" key="1">
    <citation type="submission" date="2016-11" db="UniProtKB">
        <authorList>
            <consortium name="WormBaseParasite"/>
        </authorList>
    </citation>
    <scope>IDENTIFICATION</scope>
</reference>
<evidence type="ECO:0000313" key="3">
    <source>
        <dbReference type="WBParaSite" id="MhA1_Contig280.frz3.gene14"/>
    </source>
</evidence>
<proteinExistence type="predicted"/>
<keyword evidence="1" id="KW-0472">Membrane</keyword>
<keyword evidence="2" id="KW-1185">Reference proteome</keyword>
<keyword evidence="1" id="KW-0812">Transmembrane</keyword>